<dbReference type="Gene3D" id="1.10.10.10">
    <property type="entry name" value="Winged helix-like DNA-binding domain superfamily/Winged helix DNA-binding domain"/>
    <property type="match status" value="1"/>
</dbReference>
<accession>A0AA36PKH4</accession>
<dbReference type="PANTHER" id="PTHR30126">
    <property type="entry name" value="HTH-TYPE TRANSCRIPTIONAL REGULATOR"/>
    <property type="match status" value="1"/>
</dbReference>
<dbReference type="PANTHER" id="PTHR30126:SF22">
    <property type="entry name" value="HTH-TYPE TRANSCRIPTIONAL REGULATOR YHAJ-RELATED"/>
    <property type="match status" value="1"/>
</dbReference>
<feature type="domain" description="HTH lysR-type" evidence="4">
    <location>
        <begin position="7"/>
        <end position="59"/>
    </location>
</feature>
<dbReference type="Pfam" id="PF00126">
    <property type="entry name" value="HTH_1"/>
    <property type="match status" value="1"/>
</dbReference>
<comment type="caution">
    <text evidence="5">The sequence shown here is derived from an EMBL/GenBank/DDBJ whole genome shotgun (WGS) entry which is preliminary data.</text>
</comment>
<keyword evidence="3" id="KW-0804">Transcription</keyword>
<dbReference type="AlphaFoldDB" id="A0AA36PKH4"/>
<proteinExistence type="inferred from homology"/>
<reference evidence="5 6" key="1">
    <citation type="submission" date="2015-03" db="EMBL/GenBank/DDBJ databases">
        <authorList>
            <consortium name="Pathogen Informatics"/>
            <person name="Murphy D."/>
        </authorList>
    </citation>
    <scope>NUCLEOTIDE SEQUENCE [LARGE SCALE GENOMIC DNA]</scope>
    <source>
        <strain evidence="5 6">FE82747</strain>
    </source>
</reference>
<evidence type="ECO:0000259" key="4">
    <source>
        <dbReference type="PROSITE" id="PS50931"/>
    </source>
</evidence>
<keyword evidence="2" id="KW-0805">Transcription regulation</keyword>
<dbReference type="RefSeq" id="WP_049679011.1">
    <property type="nucleotide sequence ID" value="NZ_CABMMJ010000009.1"/>
</dbReference>
<dbReference type="EMBL" id="CQBM01000009">
    <property type="protein sequence ID" value="CNI42716.1"/>
    <property type="molecule type" value="Genomic_DNA"/>
</dbReference>
<dbReference type="InterPro" id="IPR036388">
    <property type="entry name" value="WH-like_DNA-bd_sf"/>
</dbReference>
<name>A0AA36PKH4_YERMO</name>
<dbReference type="InterPro" id="IPR000847">
    <property type="entry name" value="LysR_HTH_N"/>
</dbReference>
<evidence type="ECO:0000313" key="6">
    <source>
        <dbReference type="Proteomes" id="UP000040841"/>
    </source>
</evidence>
<dbReference type="GO" id="GO:0000976">
    <property type="term" value="F:transcription cis-regulatory region binding"/>
    <property type="evidence" value="ECO:0007669"/>
    <property type="project" value="TreeGrafter"/>
</dbReference>
<dbReference type="Proteomes" id="UP000040841">
    <property type="component" value="Unassembled WGS sequence"/>
</dbReference>
<sequence length="288" mass="33305">MFISKNLLVFITTVQEGSLTNAAIKLFSTPPPMSRSIKILEDELGFKLFTRTAAGLKLTDKGSNFYKDIIPTYTRLTELSTAYKREKSGTINIGTHQLKSQYAGFICDYFLALDNCNIELQENISDINQLDIILSTKEIKDCDLDVKLVTHCKAILLYASHLNELPDKYEYLKQLPFLQSNMFSSSCSFKQYLEHMKRQGYREKILHIDDQRVRYNLIEKGAGIFITADDFNLRKESRNASNISFDKDINLDINYYLYFKSSVISKKPFIQHIQKHSRLSWQEESVIS</sequence>
<evidence type="ECO:0000256" key="3">
    <source>
        <dbReference type="ARBA" id="ARBA00023163"/>
    </source>
</evidence>
<gene>
    <name evidence="5" type="primary">catM</name>
    <name evidence="5" type="ORF">ERS008502_03223</name>
</gene>
<comment type="similarity">
    <text evidence="1">Belongs to the LysR transcriptional regulatory family.</text>
</comment>
<evidence type="ECO:0000313" key="5">
    <source>
        <dbReference type="EMBL" id="CNI42716.1"/>
    </source>
</evidence>
<dbReference type="SUPFAM" id="SSF46785">
    <property type="entry name" value="Winged helix' DNA-binding domain"/>
    <property type="match status" value="1"/>
</dbReference>
<evidence type="ECO:0000256" key="1">
    <source>
        <dbReference type="ARBA" id="ARBA00009437"/>
    </source>
</evidence>
<dbReference type="GO" id="GO:0003700">
    <property type="term" value="F:DNA-binding transcription factor activity"/>
    <property type="evidence" value="ECO:0007669"/>
    <property type="project" value="InterPro"/>
</dbReference>
<dbReference type="PROSITE" id="PS50931">
    <property type="entry name" value="HTH_LYSR"/>
    <property type="match status" value="1"/>
</dbReference>
<organism evidence="5 6">
    <name type="scientific">Yersinia mollaretii</name>
    <dbReference type="NCBI Taxonomy" id="33060"/>
    <lineage>
        <taxon>Bacteria</taxon>
        <taxon>Pseudomonadati</taxon>
        <taxon>Pseudomonadota</taxon>
        <taxon>Gammaproteobacteria</taxon>
        <taxon>Enterobacterales</taxon>
        <taxon>Yersiniaceae</taxon>
        <taxon>Yersinia</taxon>
    </lineage>
</organism>
<evidence type="ECO:0000256" key="2">
    <source>
        <dbReference type="ARBA" id="ARBA00023015"/>
    </source>
</evidence>
<protein>
    <submittedName>
        <fullName evidence="5">LysR family transcriptional regulator</fullName>
    </submittedName>
</protein>
<dbReference type="InterPro" id="IPR036390">
    <property type="entry name" value="WH_DNA-bd_sf"/>
</dbReference>